<reference evidence="1" key="1">
    <citation type="submission" date="2021-02" db="EMBL/GenBank/DDBJ databases">
        <authorList>
            <person name="Nowell W R."/>
        </authorList>
    </citation>
    <scope>NUCLEOTIDE SEQUENCE</scope>
</reference>
<dbReference type="SUPFAM" id="SSF50630">
    <property type="entry name" value="Acid proteases"/>
    <property type="match status" value="1"/>
</dbReference>
<dbReference type="AlphaFoldDB" id="A0A8S2FLM4"/>
<evidence type="ECO:0000313" key="1">
    <source>
        <dbReference type="EMBL" id="CAF1491362.1"/>
    </source>
</evidence>
<dbReference type="EMBL" id="CAJOBA010055108">
    <property type="protein sequence ID" value="CAF4280597.1"/>
    <property type="molecule type" value="Genomic_DNA"/>
</dbReference>
<dbReference type="Proteomes" id="UP000677228">
    <property type="component" value="Unassembled WGS sequence"/>
</dbReference>
<protein>
    <recommendedName>
        <fullName evidence="4">Peptidase A2 domain-containing protein</fullName>
    </recommendedName>
</protein>
<evidence type="ECO:0008006" key="4">
    <source>
        <dbReference type="Google" id="ProtNLM"/>
    </source>
</evidence>
<proteinExistence type="predicted"/>
<dbReference type="CDD" id="cd00303">
    <property type="entry name" value="retropepsin_like"/>
    <property type="match status" value="1"/>
</dbReference>
<comment type="caution">
    <text evidence="1">The sequence shown here is derived from an EMBL/GenBank/DDBJ whole genome shotgun (WGS) entry which is preliminary data.</text>
</comment>
<dbReference type="Pfam" id="PF13975">
    <property type="entry name" value="gag-asp_proteas"/>
    <property type="match status" value="1"/>
</dbReference>
<dbReference type="Proteomes" id="UP000682733">
    <property type="component" value="Unassembled WGS sequence"/>
</dbReference>
<feature type="non-terminal residue" evidence="1">
    <location>
        <position position="137"/>
    </location>
</feature>
<organism evidence="1 3">
    <name type="scientific">Didymodactylos carnosus</name>
    <dbReference type="NCBI Taxonomy" id="1234261"/>
    <lineage>
        <taxon>Eukaryota</taxon>
        <taxon>Metazoa</taxon>
        <taxon>Spiralia</taxon>
        <taxon>Gnathifera</taxon>
        <taxon>Rotifera</taxon>
        <taxon>Eurotatoria</taxon>
        <taxon>Bdelloidea</taxon>
        <taxon>Philodinida</taxon>
        <taxon>Philodinidae</taxon>
        <taxon>Didymodactylos</taxon>
    </lineage>
</organism>
<dbReference type="EMBL" id="CAJNOK010033143">
    <property type="protein sequence ID" value="CAF1491362.1"/>
    <property type="molecule type" value="Genomic_DNA"/>
</dbReference>
<evidence type="ECO:0000313" key="2">
    <source>
        <dbReference type="EMBL" id="CAF4280597.1"/>
    </source>
</evidence>
<name>A0A8S2FLM4_9BILA</name>
<sequence length="137" mass="15496">MKILVDTGASTTFIDEKSLRSTKHLKFINKNQYSFVFADGVAPFYVIGVVELTIKFGDQNTKVYAHIAKNLCSDLILGMDYMNRHNVKIDIKAQTVPIEGEQRLITIDYDKQILSEIFPVTLTKPVKIDSNSNNLVK</sequence>
<evidence type="ECO:0000313" key="3">
    <source>
        <dbReference type="Proteomes" id="UP000677228"/>
    </source>
</evidence>
<gene>
    <name evidence="1" type="ORF">OVA965_LOCUS36513</name>
    <name evidence="2" type="ORF">TMI583_LOCUS37527</name>
</gene>
<dbReference type="InterPro" id="IPR021109">
    <property type="entry name" value="Peptidase_aspartic_dom_sf"/>
</dbReference>
<accession>A0A8S2FLM4</accession>
<dbReference type="Gene3D" id="2.40.70.10">
    <property type="entry name" value="Acid Proteases"/>
    <property type="match status" value="1"/>
</dbReference>